<organism evidence="1">
    <name type="scientific">uncultured alpha proteobacterium HF0130_06E21</name>
    <dbReference type="NCBI Taxonomy" id="710808"/>
    <lineage>
        <taxon>Bacteria</taxon>
        <taxon>Pseudomonadati</taxon>
        <taxon>Pseudomonadota</taxon>
        <taxon>Alphaproteobacteria</taxon>
        <taxon>environmental samples</taxon>
    </lineage>
</organism>
<protein>
    <submittedName>
        <fullName evidence="1">Uncharacterized protein</fullName>
    </submittedName>
</protein>
<dbReference type="EMBL" id="GU474868">
    <property type="protein sequence ID" value="ADI17560.1"/>
    <property type="molecule type" value="Genomic_DNA"/>
</dbReference>
<proteinExistence type="predicted"/>
<accession>E0XT19</accession>
<name>E0XT19_9PROT</name>
<evidence type="ECO:0000313" key="1">
    <source>
        <dbReference type="EMBL" id="ADI17560.1"/>
    </source>
</evidence>
<dbReference type="AlphaFoldDB" id="E0XT19"/>
<reference evidence="1" key="1">
    <citation type="journal article" date="2011" name="Environ. Microbiol.">
        <title>Time-series analyses of Monterey Bay coastal microbial picoplankton using a 'genome proxy' microarray.</title>
        <authorList>
            <person name="Rich V.I."/>
            <person name="Pham V.D."/>
            <person name="Eppley J."/>
            <person name="Shi Y."/>
            <person name="DeLong E.F."/>
        </authorList>
    </citation>
    <scope>NUCLEOTIDE SEQUENCE</scope>
</reference>
<sequence length="62" mass="7431">MRRNPWTYGESVSHTLYRYSCQHSHFRYLQHLSRDTFAGLRNAPLPRTSSVEIAHPQFRWIA</sequence>